<organism evidence="1 2">
    <name type="scientific">Cupriavidus pampae</name>
    <dbReference type="NCBI Taxonomy" id="659251"/>
    <lineage>
        <taxon>Bacteria</taxon>
        <taxon>Pseudomonadati</taxon>
        <taxon>Pseudomonadota</taxon>
        <taxon>Betaproteobacteria</taxon>
        <taxon>Burkholderiales</taxon>
        <taxon>Burkholderiaceae</taxon>
        <taxon>Cupriavidus</taxon>
    </lineage>
</organism>
<accession>A0ABN7YEV9</accession>
<name>A0ABN7YEV9_9BURK</name>
<reference evidence="1 2" key="1">
    <citation type="submission" date="2021-08" db="EMBL/GenBank/DDBJ databases">
        <authorList>
            <person name="Peeters C."/>
        </authorList>
    </citation>
    <scope>NUCLEOTIDE SEQUENCE [LARGE SCALE GENOMIC DNA]</scope>
    <source>
        <strain evidence="1 2">LMG 32289</strain>
    </source>
</reference>
<proteinExistence type="predicted"/>
<protein>
    <submittedName>
        <fullName evidence="1">Uncharacterized protein</fullName>
    </submittedName>
</protein>
<gene>
    <name evidence="1" type="ORF">LMG32289_02163</name>
</gene>
<sequence>MSLTLEEKFALRMIFRGSDPTSVAVLAQLDAMDAKQRKATGVGFFTSIRLAIPLRVIEPRHKDWNFRHRLLSHGGSFMCTIEDPTVLELEAVSHNGDWPHSFHVEDFIES</sequence>
<evidence type="ECO:0000313" key="1">
    <source>
        <dbReference type="EMBL" id="CAG9170821.1"/>
    </source>
</evidence>
<keyword evidence="2" id="KW-1185">Reference proteome</keyword>
<comment type="caution">
    <text evidence="1">The sequence shown here is derived from an EMBL/GenBank/DDBJ whole genome shotgun (WGS) entry which is preliminary data.</text>
</comment>
<evidence type="ECO:0000313" key="2">
    <source>
        <dbReference type="Proteomes" id="UP000706525"/>
    </source>
</evidence>
<dbReference type="EMBL" id="CAJZAG010000004">
    <property type="protein sequence ID" value="CAG9170821.1"/>
    <property type="molecule type" value="Genomic_DNA"/>
</dbReference>
<dbReference type="Proteomes" id="UP000706525">
    <property type="component" value="Unassembled WGS sequence"/>
</dbReference>